<dbReference type="NCBIfam" id="TIGR01764">
    <property type="entry name" value="excise"/>
    <property type="match status" value="1"/>
</dbReference>
<keyword evidence="3" id="KW-1185">Reference proteome</keyword>
<dbReference type="InterPro" id="IPR041657">
    <property type="entry name" value="HTH_17"/>
</dbReference>
<protein>
    <submittedName>
        <fullName evidence="2">Helix-turn-helix domain-containing protein</fullName>
    </submittedName>
</protein>
<evidence type="ECO:0000313" key="3">
    <source>
        <dbReference type="Proteomes" id="UP001183176"/>
    </source>
</evidence>
<dbReference type="Pfam" id="PF12728">
    <property type="entry name" value="HTH_17"/>
    <property type="match status" value="1"/>
</dbReference>
<evidence type="ECO:0000259" key="1">
    <source>
        <dbReference type="Pfam" id="PF12728"/>
    </source>
</evidence>
<dbReference type="Proteomes" id="UP001183176">
    <property type="component" value="Unassembled WGS sequence"/>
</dbReference>
<organism evidence="2 3">
    <name type="scientific">Jatrophihabitans lederbergiae</name>
    <dbReference type="NCBI Taxonomy" id="3075547"/>
    <lineage>
        <taxon>Bacteria</taxon>
        <taxon>Bacillati</taxon>
        <taxon>Actinomycetota</taxon>
        <taxon>Actinomycetes</taxon>
        <taxon>Jatrophihabitantales</taxon>
        <taxon>Jatrophihabitantaceae</taxon>
        <taxon>Jatrophihabitans</taxon>
    </lineage>
</organism>
<dbReference type="RefSeq" id="WP_311425448.1">
    <property type="nucleotide sequence ID" value="NZ_JAVREH010000086.1"/>
</dbReference>
<reference evidence="3" key="1">
    <citation type="submission" date="2023-07" db="EMBL/GenBank/DDBJ databases">
        <title>30 novel species of actinomycetes from the DSMZ collection.</title>
        <authorList>
            <person name="Nouioui I."/>
        </authorList>
    </citation>
    <scope>NUCLEOTIDE SEQUENCE [LARGE SCALE GENOMIC DNA]</scope>
    <source>
        <strain evidence="3">DSM 44399</strain>
    </source>
</reference>
<dbReference type="EMBL" id="JAVREH010000086">
    <property type="protein sequence ID" value="MDT0264308.1"/>
    <property type="molecule type" value="Genomic_DNA"/>
</dbReference>
<dbReference type="InterPro" id="IPR010093">
    <property type="entry name" value="SinI_DNA-bd"/>
</dbReference>
<comment type="caution">
    <text evidence="2">The sequence shown here is derived from an EMBL/GenBank/DDBJ whole genome shotgun (WGS) entry which is preliminary data.</text>
</comment>
<evidence type="ECO:0000313" key="2">
    <source>
        <dbReference type="EMBL" id="MDT0264308.1"/>
    </source>
</evidence>
<proteinExistence type="predicted"/>
<name>A0ABU2JJ87_9ACTN</name>
<feature type="domain" description="Helix-turn-helix" evidence="1">
    <location>
        <begin position="3"/>
        <end position="48"/>
    </location>
</feature>
<gene>
    <name evidence="2" type="ORF">RM423_23365</name>
</gene>
<accession>A0ABU2JJ87</accession>
<sequence>MTDAGKYLSISRTKVYELINSGALESVTIGRSRRVSVAQLQRFLKSQS</sequence>